<dbReference type="EMBL" id="CP113520">
    <property type="protein sequence ID" value="WAJ28188.1"/>
    <property type="molecule type" value="Genomic_DNA"/>
</dbReference>
<keyword evidence="2" id="KW-1185">Reference proteome</keyword>
<evidence type="ECO:0000313" key="2">
    <source>
        <dbReference type="Proteomes" id="UP001163223"/>
    </source>
</evidence>
<gene>
    <name evidence="1" type="ORF">OXU80_25755</name>
</gene>
<organism evidence="1 2">
    <name type="scientific">Antarcticirhabdus aurantiaca</name>
    <dbReference type="NCBI Taxonomy" id="2606717"/>
    <lineage>
        <taxon>Bacteria</taxon>
        <taxon>Pseudomonadati</taxon>
        <taxon>Pseudomonadota</taxon>
        <taxon>Alphaproteobacteria</taxon>
        <taxon>Hyphomicrobiales</taxon>
        <taxon>Aurantimonadaceae</taxon>
        <taxon>Antarcticirhabdus</taxon>
    </lineage>
</organism>
<reference evidence="1" key="1">
    <citation type="submission" date="2022-11" db="EMBL/GenBank/DDBJ databases">
        <title>beta-Carotene-producing bacterium, Jeongeuplla avenae sp. nov., alleviates the salt stress of Arabidopsis seedlings.</title>
        <authorList>
            <person name="Jiang L."/>
            <person name="Lee J."/>
        </authorList>
    </citation>
    <scope>NUCLEOTIDE SEQUENCE</scope>
    <source>
        <strain evidence="1">DY_R2A_6</strain>
    </source>
</reference>
<keyword evidence="1" id="KW-0378">Hydrolase</keyword>
<evidence type="ECO:0000313" key="1">
    <source>
        <dbReference type="EMBL" id="WAJ28188.1"/>
    </source>
</evidence>
<proteinExistence type="predicted"/>
<accession>A0ACD4NMU1</accession>
<sequence length="216" mass="23895">MQRPEDAALSRNRPFDPKRTCLLLVDTQNVVWNPEVATRLPGFDATVRETVLPNLEALVAGFRAAGAEVMYTVMENLTKDGRDRSLDYKLSNFFIAKGSWEAKVFDALAPGEDEIVIPKTSSGVFNSTNIEYVLRNIGIDTLVVTGFLTDQCVDHTLRDAADRGFYPVCVSDACATHTPERHEAALRAFAGYCLTLDTQGLLERLRLPAEPTLSSR</sequence>
<protein>
    <submittedName>
        <fullName evidence="1">Cysteine hydrolase</fullName>
    </submittedName>
</protein>
<dbReference type="Proteomes" id="UP001163223">
    <property type="component" value="Chromosome"/>
</dbReference>
<name>A0ACD4NMU1_9HYPH</name>